<reference evidence="2" key="2">
    <citation type="submission" date="2020-09" db="EMBL/GenBank/DDBJ databases">
        <authorList>
            <person name="Sun Q."/>
            <person name="Zhou Y."/>
        </authorList>
    </citation>
    <scope>NUCLEOTIDE SEQUENCE</scope>
    <source>
        <strain evidence="2">CGMCC 1.12181</strain>
    </source>
</reference>
<evidence type="ECO:0000313" key="2">
    <source>
        <dbReference type="EMBL" id="GGF86478.1"/>
    </source>
</evidence>
<protein>
    <recommendedName>
        <fullName evidence="1">HNH nuclease domain-containing protein</fullName>
    </recommendedName>
</protein>
<dbReference type="SMART" id="SM00507">
    <property type="entry name" value="HNHc"/>
    <property type="match status" value="1"/>
</dbReference>
<proteinExistence type="predicted"/>
<dbReference type="InterPro" id="IPR052892">
    <property type="entry name" value="NA-targeting_endonuclease"/>
</dbReference>
<dbReference type="CDD" id="cd00085">
    <property type="entry name" value="HNHc"/>
    <property type="match status" value="1"/>
</dbReference>
<feature type="domain" description="HNH nuclease" evidence="1">
    <location>
        <begin position="91"/>
        <end position="144"/>
    </location>
</feature>
<dbReference type="Proteomes" id="UP000605253">
    <property type="component" value="Unassembled WGS sequence"/>
</dbReference>
<accession>A0A917CGV8</accession>
<dbReference type="EMBL" id="BMEO01000002">
    <property type="protein sequence ID" value="GGF86478.1"/>
    <property type="molecule type" value="Genomic_DNA"/>
</dbReference>
<evidence type="ECO:0000259" key="1">
    <source>
        <dbReference type="SMART" id="SM00507"/>
    </source>
</evidence>
<reference evidence="2" key="1">
    <citation type="journal article" date="2014" name="Int. J. Syst. Evol. Microbiol.">
        <title>Complete genome sequence of Corynebacterium casei LMG S-19264T (=DSM 44701T), isolated from a smear-ripened cheese.</title>
        <authorList>
            <consortium name="US DOE Joint Genome Institute (JGI-PGF)"/>
            <person name="Walter F."/>
            <person name="Albersmeier A."/>
            <person name="Kalinowski J."/>
            <person name="Ruckert C."/>
        </authorList>
    </citation>
    <scope>NUCLEOTIDE SEQUENCE</scope>
    <source>
        <strain evidence="2">CGMCC 1.12181</strain>
    </source>
</reference>
<evidence type="ECO:0000313" key="3">
    <source>
        <dbReference type="Proteomes" id="UP000605253"/>
    </source>
</evidence>
<dbReference type="InterPro" id="IPR029471">
    <property type="entry name" value="HNH_5"/>
</dbReference>
<dbReference type="RefSeq" id="WP_188364038.1">
    <property type="nucleotide sequence ID" value="NZ_BAABJF010000032.1"/>
</dbReference>
<organism evidence="2 3">
    <name type="scientific">Marinicella pacifica</name>
    <dbReference type="NCBI Taxonomy" id="1171543"/>
    <lineage>
        <taxon>Bacteria</taxon>
        <taxon>Pseudomonadati</taxon>
        <taxon>Pseudomonadota</taxon>
        <taxon>Gammaproteobacteria</taxon>
        <taxon>Lysobacterales</taxon>
        <taxon>Marinicellaceae</taxon>
        <taxon>Marinicella</taxon>
    </lineage>
</organism>
<name>A0A917CGV8_9GAMM</name>
<dbReference type="AlphaFoldDB" id="A0A917CGV8"/>
<dbReference type="PANTHER" id="PTHR33877">
    <property type="entry name" value="SLL1193 PROTEIN"/>
    <property type="match status" value="1"/>
</dbReference>
<sequence>MYINQLSFGAHQTLRTDASGMPLEWLNATQVAKLMALDMVQYAYGTIVHHLHGGINARTGIQSEFEIPAIIGTKGYNNHLHKQLAHYVPPLNNQTLFKRDQNMCLYCGDVFPKYLLSRDHVTPLSQGGADIWRNVVTACKRCNNHKADRTPLQSNMRLLAIPFAPNYAEYIFLQNKNIIADQMDYLVNHFPKKSPFRKFKA</sequence>
<dbReference type="PANTHER" id="PTHR33877:SF2">
    <property type="entry name" value="OS07G0170200 PROTEIN"/>
    <property type="match status" value="1"/>
</dbReference>
<dbReference type="Gene3D" id="1.10.30.50">
    <property type="match status" value="1"/>
</dbReference>
<keyword evidence="3" id="KW-1185">Reference proteome</keyword>
<dbReference type="InterPro" id="IPR003615">
    <property type="entry name" value="HNH_nuc"/>
</dbReference>
<dbReference type="Pfam" id="PF14279">
    <property type="entry name" value="HNH_5"/>
    <property type="match status" value="1"/>
</dbReference>
<comment type="caution">
    <text evidence="2">The sequence shown here is derived from an EMBL/GenBank/DDBJ whole genome shotgun (WGS) entry which is preliminary data.</text>
</comment>
<gene>
    <name evidence="2" type="ORF">GCM10011365_04320</name>
</gene>